<dbReference type="OrthoDB" id="1650670at2"/>
<dbReference type="InterPro" id="IPR018771">
    <property type="entry name" value="PocR_dom"/>
</dbReference>
<keyword evidence="1" id="KW-0805">Transcription regulation</keyword>
<evidence type="ECO:0000256" key="1">
    <source>
        <dbReference type="ARBA" id="ARBA00023015"/>
    </source>
</evidence>
<dbReference type="Pfam" id="PF12833">
    <property type="entry name" value="HTH_18"/>
    <property type="match status" value="1"/>
</dbReference>
<keyword evidence="3" id="KW-0804">Transcription</keyword>
<dbReference type="InterPro" id="IPR018060">
    <property type="entry name" value="HTH_AraC"/>
</dbReference>
<accession>A0A8J6PB93</accession>
<dbReference type="SUPFAM" id="SSF46689">
    <property type="entry name" value="Homeodomain-like"/>
    <property type="match status" value="2"/>
</dbReference>
<keyword evidence="6" id="KW-1185">Reference proteome</keyword>
<dbReference type="SMART" id="SM00342">
    <property type="entry name" value="HTH_ARAC"/>
    <property type="match status" value="1"/>
</dbReference>
<gene>
    <name evidence="5" type="ORF">H8702_03510</name>
</gene>
<dbReference type="InterPro" id="IPR018062">
    <property type="entry name" value="HTH_AraC-typ_CS"/>
</dbReference>
<dbReference type="PROSITE" id="PS01124">
    <property type="entry name" value="HTH_ARAC_FAMILY_2"/>
    <property type="match status" value="1"/>
</dbReference>
<dbReference type="Pfam" id="PF10114">
    <property type="entry name" value="PocR"/>
    <property type="match status" value="1"/>
</dbReference>
<comment type="caution">
    <text evidence="5">The sequence shown here is derived from an EMBL/GenBank/DDBJ whole genome shotgun (WGS) entry which is preliminary data.</text>
</comment>
<evidence type="ECO:0000256" key="2">
    <source>
        <dbReference type="ARBA" id="ARBA00023125"/>
    </source>
</evidence>
<dbReference type="GO" id="GO:0043565">
    <property type="term" value="F:sequence-specific DNA binding"/>
    <property type="evidence" value="ECO:0007669"/>
    <property type="project" value="InterPro"/>
</dbReference>
<protein>
    <submittedName>
        <fullName evidence="5">PocR ligand-binding domain-containing protein</fullName>
    </submittedName>
</protein>
<dbReference type="GO" id="GO:0003700">
    <property type="term" value="F:DNA-binding transcription factor activity"/>
    <property type="evidence" value="ECO:0007669"/>
    <property type="project" value="InterPro"/>
</dbReference>
<keyword evidence="2" id="KW-0238">DNA-binding</keyword>
<name>A0A8J6PB93_9FIRM</name>
<proteinExistence type="predicted"/>
<dbReference type="RefSeq" id="WP_093988598.1">
    <property type="nucleotide sequence ID" value="NZ_FYDD01000003.1"/>
</dbReference>
<dbReference type="PROSITE" id="PS00041">
    <property type="entry name" value="HTH_ARAC_FAMILY_1"/>
    <property type="match status" value="1"/>
</dbReference>
<dbReference type="Proteomes" id="UP000632659">
    <property type="component" value="Unassembled WGS sequence"/>
</dbReference>
<sequence>MEQKMELLSVLKELHNISGFRISVHGTDFSEIVSYPPDLTEFCRLVQEDKNVRRSCEAEDENAFEIVKRTGEVYVYQCHFGLYEAVAPLYDFGVLTGYLMMGQILDTATNSTAYVMQKACFHISDQEALLKAVQAIPLSSKDKILSCIAIMNICAEYITLSDRLNLTERTLAHAVKKYISQNYASKISIDLLCEHFFCSRSTLINHFKRVYHKTVNQYLNEVRLEHAASLLLHSNRPIYEISEQCGFSSQNYFSKLFLKNYRLTPSQYRFQSEELE</sequence>
<feature type="domain" description="HTH araC/xylS-type" evidence="4">
    <location>
        <begin position="173"/>
        <end position="271"/>
    </location>
</feature>
<evidence type="ECO:0000256" key="3">
    <source>
        <dbReference type="ARBA" id="ARBA00023163"/>
    </source>
</evidence>
<dbReference type="Gene3D" id="1.10.10.60">
    <property type="entry name" value="Homeodomain-like"/>
    <property type="match status" value="2"/>
</dbReference>
<dbReference type="PANTHER" id="PTHR43280:SF34">
    <property type="entry name" value="ARAC-FAMILY TRANSCRIPTIONAL REGULATOR"/>
    <property type="match status" value="1"/>
</dbReference>
<dbReference type="InterPro" id="IPR020449">
    <property type="entry name" value="Tscrpt_reg_AraC-type_HTH"/>
</dbReference>
<evidence type="ECO:0000259" key="4">
    <source>
        <dbReference type="PROSITE" id="PS01124"/>
    </source>
</evidence>
<dbReference type="InterPro" id="IPR009057">
    <property type="entry name" value="Homeodomain-like_sf"/>
</dbReference>
<dbReference type="EMBL" id="JACRTL010000001">
    <property type="protein sequence ID" value="MBC8610193.1"/>
    <property type="molecule type" value="Genomic_DNA"/>
</dbReference>
<dbReference type="AlphaFoldDB" id="A0A8J6PB93"/>
<evidence type="ECO:0000313" key="6">
    <source>
        <dbReference type="Proteomes" id="UP000632659"/>
    </source>
</evidence>
<dbReference type="PANTHER" id="PTHR43280">
    <property type="entry name" value="ARAC-FAMILY TRANSCRIPTIONAL REGULATOR"/>
    <property type="match status" value="1"/>
</dbReference>
<reference evidence="5" key="1">
    <citation type="submission" date="2020-08" db="EMBL/GenBank/DDBJ databases">
        <title>Genome public.</title>
        <authorList>
            <person name="Liu C."/>
            <person name="Sun Q."/>
        </authorList>
    </citation>
    <scope>NUCLEOTIDE SEQUENCE</scope>
    <source>
        <strain evidence="5">NSJ-15</strain>
    </source>
</reference>
<dbReference type="PRINTS" id="PR00032">
    <property type="entry name" value="HTHARAC"/>
</dbReference>
<organism evidence="5 6">
    <name type="scientific">Massiliimalia timonensis</name>
    <dbReference type="NCBI Taxonomy" id="1987501"/>
    <lineage>
        <taxon>Bacteria</taxon>
        <taxon>Bacillati</taxon>
        <taxon>Bacillota</taxon>
        <taxon>Clostridia</taxon>
        <taxon>Eubacteriales</taxon>
        <taxon>Oscillospiraceae</taxon>
        <taxon>Massiliimalia</taxon>
    </lineage>
</organism>
<evidence type="ECO:0000313" key="5">
    <source>
        <dbReference type="EMBL" id="MBC8610193.1"/>
    </source>
</evidence>